<accession>S7PWQ9</accession>
<evidence type="ECO:0000313" key="8">
    <source>
        <dbReference type="Proteomes" id="UP000030669"/>
    </source>
</evidence>
<reference evidence="7 8" key="1">
    <citation type="journal article" date="2012" name="Science">
        <title>The Paleozoic origin of enzymatic lignin decomposition reconstructed from 31 fungal genomes.</title>
        <authorList>
            <person name="Floudas D."/>
            <person name="Binder M."/>
            <person name="Riley R."/>
            <person name="Barry K."/>
            <person name="Blanchette R.A."/>
            <person name="Henrissat B."/>
            <person name="Martinez A.T."/>
            <person name="Otillar R."/>
            <person name="Spatafora J.W."/>
            <person name="Yadav J.S."/>
            <person name="Aerts A."/>
            <person name="Benoit I."/>
            <person name="Boyd A."/>
            <person name="Carlson A."/>
            <person name="Copeland A."/>
            <person name="Coutinho P.M."/>
            <person name="de Vries R.P."/>
            <person name="Ferreira P."/>
            <person name="Findley K."/>
            <person name="Foster B."/>
            <person name="Gaskell J."/>
            <person name="Glotzer D."/>
            <person name="Gorecki P."/>
            <person name="Heitman J."/>
            <person name="Hesse C."/>
            <person name="Hori C."/>
            <person name="Igarashi K."/>
            <person name="Jurgens J.A."/>
            <person name="Kallen N."/>
            <person name="Kersten P."/>
            <person name="Kohler A."/>
            <person name="Kuees U."/>
            <person name="Kumar T.K.A."/>
            <person name="Kuo A."/>
            <person name="LaButti K."/>
            <person name="Larrondo L.F."/>
            <person name="Lindquist E."/>
            <person name="Ling A."/>
            <person name="Lombard V."/>
            <person name="Lucas S."/>
            <person name="Lundell T."/>
            <person name="Martin R."/>
            <person name="McLaughlin D.J."/>
            <person name="Morgenstern I."/>
            <person name="Morin E."/>
            <person name="Murat C."/>
            <person name="Nagy L.G."/>
            <person name="Nolan M."/>
            <person name="Ohm R.A."/>
            <person name="Patyshakuliyeva A."/>
            <person name="Rokas A."/>
            <person name="Ruiz-Duenas F.J."/>
            <person name="Sabat G."/>
            <person name="Salamov A."/>
            <person name="Samejima M."/>
            <person name="Schmutz J."/>
            <person name="Slot J.C."/>
            <person name="St John F."/>
            <person name="Stenlid J."/>
            <person name="Sun H."/>
            <person name="Sun S."/>
            <person name="Syed K."/>
            <person name="Tsang A."/>
            <person name="Wiebenga A."/>
            <person name="Young D."/>
            <person name="Pisabarro A."/>
            <person name="Eastwood D.C."/>
            <person name="Martin F."/>
            <person name="Cullen D."/>
            <person name="Grigoriev I.V."/>
            <person name="Hibbett D.S."/>
        </authorList>
    </citation>
    <scope>NUCLEOTIDE SEQUENCE [LARGE SCALE GENOMIC DNA]</scope>
    <source>
        <strain evidence="7 8">ATCC 11539</strain>
    </source>
</reference>
<dbReference type="STRING" id="670483.S7PWQ9"/>
<dbReference type="SUPFAM" id="SSF64182">
    <property type="entry name" value="DHH phosphoesterases"/>
    <property type="match status" value="1"/>
</dbReference>
<evidence type="ECO:0000313" key="7">
    <source>
        <dbReference type="EMBL" id="EPQ51822.1"/>
    </source>
</evidence>
<dbReference type="Pfam" id="PF02833">
    <property type="entry name" value="DHHA2"/>
    <property type="match status" value="1"/>
</dbReference>
<keyword evidence="2" id="KW-0479">Metal-binding</keyword>
<dbReference type="GO" id="GO:0004309">
    <property type="term" value="F:exopolyphosphatase activity"/>
    <property type="evidence" value="ECO:0007669"/>
    <property type="project" value="TreeGrafter"/>
</dbReference>
<sequence>MPEPAPPTSPPSNLPAFLSTAKAQYLFAVHDGTAAEWVVVMGNEAGDLDSLASSLALALFLSLTRPDARGKVVPLLQTPHADLHLRPENLHALSLASLDPSALLCLDDVPSPLPSGKFALVDHNRLNPYFSASPSTAEVVAVVDHHDDEGLYTDTADPRVVQVPTGSCASLVALLYRERVPGAMGADLAVLLLSAIIIDTAGLKEGGKAERADREAAAWLSPLASRVPALRPGTLVHGSDLGAGEVDVAGLTRVLQERKFDVGGLGTYDLLRRDYKEYSLAPSFPLSASLSPSSSPGTAPVQVGLATVPRGLKSWLPADHFFWGECQRWMDARGLGVLGILMTFTGSGKKGKRKHKRQQLWIVRRGYEEVGRRLWEGLEGSGELEVVRKGVGKYLEGAKGEEGERGKAEMDMEGEEMEKEEREGRVRVYKQGNAKATRKAVAPLVRRIIEGG</sequence>
<dbReference type="RefSeq" id="XP_007869715.1">
    <property type="nucleotide sequence ID" value="XM_007871524.1"/>
</dbReference>
<dbReference type="InterPro" id="IPR001667">
    <property type="entry name" value="DDH_dom"/>
</dbReference>
<keyword evidence="8" id="KW-1185">Reference proteome</keyword>
<evidence type="ECO:0000256" key="1">
    <source>
        <dbReference type="ARBA" id="ARBA00001936"/>
    </source>
</evidence>
<dbReference type="SMART" id="SM01131">
    <property type="entry name" value="DHHA2"/>
    <property type="match status" value="1"/>
</dbReference>
<keyword evidence="3" id="KW-0378">Hydrolase</keyword>
<dbReference type="GeneID" id="19304616"/>
<evidence type="ECO:0000259" key="6">
    <source>
        <dbReference type="SMART" id="SM01131"/>
    </source>
</evidence>
<evidence type="ECO:0000256" key="2">
    <source>
        <dbReference type="ARBA" id="ARBA00022723"/>
    </source>
</evidence>
<comment type="cofactor">
    <cofactor evidence="1">
        <name>Mn(2+)</name>
        <dbReference type="ChEBI" id="CHEBI:29035"/>
    </cofactor>
</comment>
<gene>
    <name evidence="7" type="ORF">GLOTRDRAFT_140798</name>
</gene>
<dbReference type="eggNOG" id="KOG4129">
    <property type="taxonomic scope" value="Eukaryota"/>
</dbReference>
<dbReference type="OrthoDB" id="374045at2759"/>
<dbReference type="HOGENOM" id="CLU_019358_1_1_1"/>
<protein>
    <submittedName>
        <fullName evidence="7">DHH phosphoesterase</fullName>
    </submittedName>
</protein>
<dbReference type="GO" id="GO:0005737">
    <property type="term" value="C:cytoplasm"/>
    <property type="evidence" value="ECO:0007669"/>
    <property type="project" value="InterPro"/>
</dbReference>
<evidence type="ECO:0000256" key="3">
    <source>
        <dbReference type="ARBA" id="ARBA00022801"/>
    </source>
</evidence>
<dbReference type="PANTHER" id="PTHR12112">
    <property type="entry name" value="BNIP - RELATED"/>
    <property type="match status" value="1"/>
</dbReference>
<dbReference type="Gene3D" id="3.10.310.20">
    <property type="entry name" value="DHHA2 domain"/>
    <property type="match status" value="1"/>
</dbReference>
<name>S7PWQ9_GLOTA</name>
<keyword evidence="4" id="KW-0464">Manganese</keyword>
<organism evidence="7 8">
    <name type="scientific">Gloeophyllum trabeum (strain ATCC 11539 / FP-39264 / Madison 617)</name>
    <name type="common">Brown rot fungus</name>
    <dbReference type="NCBI Taxonomy" id="670483"/>
    <lineage>
        <taxon>Eukaryota</taxon>
        <taxon>Fungi</taxon>
        <taxon>Dikarya</taxon>
        <taxon>Basidiomycota</taxon>
        <taxon>Agaricomycotina</taxon>
        <taxon>Agaricomycetes</taxon>
        <taxon>Gloeophyllales</taxon>
        <taxon>Gloeophyllaceae</taxon>
        <taxon>Gloeophyllum</taxon>
    </lineage>
</organism>
<dbReference type="OMA" id="DYKDWTE"/>
<dbReference type="AlphaFoldDB" id="S7PWQ9"/>
<evidence type="ECO:0000256" key="4">
    <source>
        <dbReference type="ARBA" id="ARBA00023211"/>
    </source>
</evidence>
<dbReference type="EMBL" id="KB469309">
    <property type="protein sequence ID" value="EPQ51822.1"/>
    <property type="molecule type" value="Genomic_DNA"/>
</dbReference>
<dbReference type="InterPro" id="IPR038763">
    <property type="entry name" value="DHH_sf"/>
</dbReference>
<feature type="region of interest" description="Disordered" evidence="5">
    <location>
        <begin position="399"/>
        <end position="424"/>
    </location>
</feature>
<dbReference type="Proteomes" id="UP000030669">
    <property type="component" value="Unassembled WGS sequence"/>
</dbReference>
<dbReference type="InterPro" id="IPR038222">
    <property type="entry name" value="DHHA2_dom_sf"/>
</dbReference>
<dbReference type="PANTHER" id="PTHR12112:SF39">
    <property type="entry name" value="EG:152A3.5 PROTEIN (FBGN0003116_PN PROTEIN)"/>
    <property type="match status" value="1"/>
</dbReference>
<dbReference type="GO" id="GO:0046872">
    <property type="term" value="F:metal ion binding"/>
    <property type="evidence" value="ECO:0007669"/>
    <property type="project" value="UniProtKB-KW"/>
</dbReference>
<feature type="compositionally biased region" description="Basic and acidic residues" evidence="5">
    <location>
        <begin position="399"/>
        <end position="410"/>
    </location>
</feature>
<proteinExistence type="predicted"/>
<evidence type="ECO:0000256" key="5">
    <source>
        <dbReference type="SAM" id="MobiDB-lite"/>
    </source>
</evidence>
<dbReference type="KEGG" id="gtr:GLOTRDRAFT_140798"/>
<dbReference type="InterPro" id="IPR004097">
    <property type="entry name" value="DHHA2"/>
</dbReference>
<feature type="domain" description="DHHA2" evidence="6">
    <location>
        <begin position="252"/>
        <end position="449"/>
    </location>
</feature>
<dbReference type="Pfam" id="PF01368">
    <property type="entry name" value="DHH"/>
    <property type="match status" value="1"/>
</dbReference>
<dbReference type="Gene3D" id="3.90.1640.10">
    <property type="entry name" value="inorganic pyrophosphatase (n-terminal core)"/>
    <property type="match status" value="1"/>
</dbReference>